<dbReference type="SUPFAM" id="SSF51690">
    <property type="entry name" value="Nicotinate/Quinolinate PRTase C-terminal domain-like"/>
    <property type="match status" value="1"/>
</dbReference>
<dbReference type="InterPro" id="IPR040727">
    <property type="entry name" value="NAPRTase_N"/>
</dbReference>
<comment type="catalytic activity">
    <reaction evidence="7 8">
        <text>5-phospho-alpha-D-ribose 1-diphosphate + nicotinate + ATP + H2O = nicotinate beta-D-ribonucleotide + ADP + phosphate + diphosphate</text>
        <dbReference type="Rhea" id="RHEA:36163"/>
        <dbReference type="ChEBI" id="CHEBI:15377"/>
        <dbReference type="ChEBI" id="CHEBI:30616"/>
        <dbReference type="ChEBI" id="CHEBI:32544"/>
        <dbReference type="ChEBI" id="CHEBI:33019"/>
        <dbReference type="ChEBI" id="CHEBI:43474"/>
        <dbReference type="ChEBI" id="CHEBI:57502"/>
        <dbReference type="ChEBI" id="CHEBI:58017"/>
        <dbReference type="ChEBI" id="CHEBI:456216"/>
        <dbReference type="EC" id="6.3.4.21"/>
    </reaction>
</comment>
<evidence type="ECO:0000256" key="3">
    <source>
        <dbReference type="ARBA" id="ARBA00013236"/>
    </source>
</evidence>
<sequence length="392" mass="44894">MMSSPMITSLLDTDLYKFTMMQCIFHQLKPVTACYEFTCRKNIDLTTLIADIQRQLELFCELQLTPQEANYLKNLPFFTEDFIHYLKNLKLDPKQVTIQKTASLSIHIEGSWLDTILFEVPLLAIISECYYKKHYPNYSLSEGRARLQSKITEIKHHTTDYDFSFSDFGTRRRFSKEWQREVLLTLQEALPHCLAGTSNLAFAHSLGLNPIGTMAHEYLQAFQVLATDIKHSQALALSVWLKEYHGALGIALTDALGVDQFLTEFNHDLSQRFSGLRHDSGDPLLWTDKILAHYQKMHIDAQEKCLVFSDSLTIAKAIHIYHYIKKRAKPMFGIGTHLMNDVGLAALDIVIKMTEVNGTAVIKYPDTPGKIVSTNEQRLNYLKKELKLKSLV</sequence>
<evidence type="ECO:0000256" key="4">
    <source>
        <dbReference type="ARBA" id="ARBA00022553"/>
    </source>
</evidence>
<evidence type="ECO:0000313" key="12">
    <source>
        <dbReference type="Proteomes" id="UP000051494"/>
    </source>
</evidence>
<keyword evidence="11" id="KW-0808">Transferase</keyword>
<comment type="function">
    <text evidence="7 8">Catalyzes the synthesis of beta-nicotinate D-ribonucleotide from nicotinate and 5-phospho-D-ribose 1-phosphate at the expense of ATP.</text>
</comment>
<keyword evidence="6 7" id="KW-0662">Pyridine nucleotide biosynthesis</keyword>
<proteinExistence type="inferred from homology"/>
<dbReference type="EMBL" id="LKHV02000001">
    <property type="protein sequence ID" value="MCS5707590.1"/>
    <property type="molecule type" value="Genomic_DNA"/>
</dbReference>
<dbReference type="GO" id="GO:0016757">
    <property type="term" value="F:glycosyltransferase activity"/>
    <property type="evidence" value="ECO:0007669"/>
    <property type="project" value="UniProtKB-KW"/>
</dbReference>
<comment type="caution">
    <text evidence="11">The sequence shown here is derived from an EMBL/GenBank/DDBJ whole genome shotgun (WGS) entry which is preliminary data.</text>
</comment>
<dbReference type="EC" id="6.3.4.21" evidence="3 7"/>
<accession>A0AAE3HP90</accession>
<evidence type="ECO:0000313" key="11">
    <source>
        <dbReference type="EMBL" id="MCS5707590.1"/>
    </source>
</evidence>
<comment type="pathway">
    <text evidence="1 7 8">Cofactor biosynthesis; NAD(+) biosynthesis; nicotinate D-ribonucleotide from nicotinate: step 1/1.</text>
</comment>
<keyword evidence="12" id="KW-1185">Reference proteome</keyword>
<dbReference type="AlphaFoldDB" id="A0AAE3HP90"/>
<keyword evidence="5 7" id="KW-0436">Ligase</keyword>
<dbReference type="GO" id="GO:0004516">
    <property type="term" value="F:nicotinate phosphoribosyltransferase activity"/>
    <property type="evidence" value="ECO:0007669"/>
    <property type="project" value="UniProtKB-UniRule"/>
</dbReference>
<dbReference type="Proteomes" id="UP000051494">
    <property type="component" value="Unassembled WGS sequence"/>
</dbReference>
<evidence type="ECO:0000256" key="2">
    <source>
        <dbReference type="ARBA" id="ARBA00010897"/>
    </source>
</evidence>
<evidence type="ECO:0000256" key="1">
    <source>
        <dbReference type="ARBA" id="ARBA00004952"/>
    </source>
</evidence>
<feature type="domain" description="Nicotinate/nicotinamide phosphoribosyltransferase" evidence="9">
    <location>
        <begin position="163"/>
        <end position="388"/>
    </location>
</feature>
<dbReference type="GO" id="GO:0005829">
    <property type="term" value="C:cytosol"/>
    <property type="evidence" value="ECO:0007669"/>
    <property type="project" value="TreeGrafter"/>
</dbReference>
<gene>
    <name evidence="7 11" type="primary">pncB</name>
    <name evidence="11" type="ORF">CC99x_001590</name>
</gene>
<dbReference type="PANTHER" id="PTHR11098:SF1">
    <property type="entry name" value="NICOTINATE PHOSPHORIBOSYLTRANSFERASE"/>
    <property type="match status" value="1"/>
</dbReference>
<protein>
    <recommendedName>
        <fullName evidence="3 7">Nicotinate phosphoribosyltransferase</fullName>
        <shortName evidence="7">NAPRTase</shortName>
        <ecNumber evidence="3 7">6.3.4.21</ecNumber>
    </recommendedName>
</protein>
<keyword evidence="4 7" id="KW-0597">Phosphoprotein</keyword>
<comment type="similarity">
    <text evidence="2 7 8">Belongs to the NAPRTase family.</text>
</comment>
<dbReference type="HAMAP" id="MF_00570">
    <property type="entry name" value="NAPRTase"/>
    <property type="match status" value="1"/>
</dbReference>
<reference evidence="11" key="2">
    <citation type="submission" date="2021-06" db="EMBL/GenBank/DDBJ databases">
        <title>Genomic Description and Analysis of Intracellular Bacteria, Candidatus Berkiella cookevillensis and Candidatus Berkiella aquae.</title>
        <authorList>
            <person name="Kidane D.T."/>
            <person name="Mehari Y.T."/>
            <person name="Rice F.C."/>
            <person name="Arivett B.A."/>
            <person name="Farone A.L."/>
            <person name="Berk S.G."/>
            <person name="Farone M.B."/>
        </authorList>
    </citation>
    <scope>NUCLEOTIDE SEQUENCE</scope>
    <source>
        <strain evidence="11">CC99</strain>
    </source>
</reference>
<evidence type="ECO:0000256" key="7">
    <source>
        <dbReference type="HAMAP-Rule" id="MF_00570"/>
    </source>
</evidence>
<dbReference type="PIRSF" id="PIRSF000484">
    <property type="entry name" value="NAPRT"/>
    <property type="match status" value="1"/>
</dbReference>
<dbReference type="InterPro" id="IPR006406">
    <property type="entry name" value="Nic_PRibTrfase"/>
</dbReference>
<evidence type="ECO:0000259" key="9">
    <source>
        <dbReference type="Pfam" id="PF04095"/>
    </source>
</evidence>
<name>A0AAE3HP90_9GAMM</name>
<dbReference type="InterPro" id="IPR007229">
    <property type="entry name" value="Nic_PRibTrfase-Fam"/>
</dbReference>
<dbReference type="RefSeq" id="WP_158003192.1">
    <property type="nucleotide sequence ID" value="NZ_LKHV02000001.1"/>
</dbReference>
<dbReference type="Gene3D" id="3.20.140.10">
    <property type="entry name" value="nicotinate phosphoribosyltransferase"/>
    <property type="match status" value="1"/>
</dbReference>
<dbReference type="InterPro" id="IPR041525">
    <property type="entry name" value="N/Namide_PRibTrfase"/>
</dbReference>
<dbReference type="GO" id="GO:0034355">
    <property type="term" value="P:NAD+ biosynthetic process via the salvage pathway"/>
    <property type="evidence" value="ECO:0007669"/>
    <property type="project" value="TreeGrafter"/>
</dbReference>
<dbReference type="Pfam" id="PF17767">
    <property type="entry name" value="NAPRTase_N"/>
    <property type="match status" value="1"/>
</dbReference>
<dbReference type="PANTHER" id="PTHR11098">
    <property type="entry name" value="NICOTINATE PHOSPHORIBOSYLTRANSFERASE"/>
    <property type="match status" value="1"/>
</dbReference>
<dbReference type="NCBIfam" id="NF003704">
    <property type="entry name" value="PRK05321.1"/>
    <property type="match status" value="1"/>
</dbReference>
<dbReference type="SUPFAM" id="SSF54675">
    <property type="entry name" value="Nicotinate/Quinolinate PRTase N-terminal domain-like"/>
    <property type="match status" value="1"/>
</dbReference>
<comment type="PTM">
    <text evidence="7 8">Transiently phosphorylated on a His residue during the reaction cycle. Phosphorylation strongly increases the affinity for substrates and increases the rate of nicotinate D-ribonucleotide production. Dephosphorylation regenerates the low-affinity form of the enzyme, leading to product release.</text>
</comment>
<evidence type="ECO:0000259" key="10">
    <source>
        <dbReference type="Pfam" id="PF17767"/>
    </source>
</evidence>
<dbReference type="Pfam" id="PF04095">
    <property type="entry name" value="NAPRTase"/>
    <property type="match status" value="1"/>
</dbReference>
<evidence type="ECO:0000256" key="5">
    <source>
        <dbReference type="ARBA" id="ARBA00022598"/>
    </source>
</evidence>
<feature type="domain" description="Nicotinate phosphoribosyltransferase N-terminal" evidence="10">
    <location>
        <begin position="11"/>
        <end position="127"/>
    </location>
</feature>
<feature type="modified residue" description="Phosphohistidine; by autocatalysis" evidence="7">
    <location>
        <position position="216"/>
    </location>
</feature>
<dbReference type="InterPro" id="IPR036068">
    <property type="entry name" value="Nicotinate_pribotase-like_C"/>
</dbReference>
<evidence type="ECO:0000256" key="8">
    <source>
        <dbReference type="RuleBase" id="RU003838"/>
    </source>
</evidence>
<organism evidence="11 12">
    <name type="scientific">Candidatus Berkiella cookevillensis</name>
    <dbReference type="NCBI Taxonomy" id="437022"/>
    <lineage>
        <taxon>Bacteria</taxon>
        <taxon>Pseudomonadati</taxon>
        <taxon>Pseudomonadota</taxon>
        <taxon>Gammaproteobacteria</taxon>
        <taxon>Candidatus Berkiellales</taxon>
        <taxon>Candidatus Berkiellaceae</taxon>
        <taxon>Candidatus Berkiella</taxon>
    </lineage>
</organism>
<dbReference type="NCBIfam" id="TIGR01514">
    <property type="entry name" value="NAPRTase"/>
    <property type="match status" value="1"/>
</dbReference>
<keyword evidence="11" id="KW-0328">Glycosyltransferase</keyword>
<evidence type="ECO:0000256" key="6">
    <source>
        <dbReference type="ARBA" id="ARBA00022642"/>
    </source>
</evidence>
<reference evidence="11" key="1">
    <citation type="journal article" date="2016" name="Genome Announc.">
        <title>Draft Genome Sequences of Two Novel Amoeba-Resistant Intranuclear Bacteria, 'Candidatus Berkiella cookevillensis' and 'Candidatus Berkiella aquae'.</title>
        <authorList>
            <person name="Mehari Y.T."/>
            <person name="Arivett B.A."/>
            <person name="Farone A.L."/>
            <person name="Gunderson J.H."/>
            <person name="Farone M.B."/>
        </authorList>
    </citation>
    <scope>NUCLEOTIDE SEQUENCE</scope>
    <source>
        <strain evidence="11">CC99</strain>
    </source>
</reference>